<feature type="domain" description="Rhodopsin" evidence="7">
    <location>
        <begin position="2"/>
        <end position="182"/>
    </location>
</feature>
<dbReference type="PANTHER" id="PTHR33048:SF131">
    <property type="entry name" value="INTEGRAL MEMBRANE PROTEIN"/>
    <property type="match status" value="1"/>
</dbReference>
<dbReference type="OrthoDB" id="408702at2759"/>
<protein>
    <recommendedName>
        <fullName evidence="7">Rhodopsin domain-containing protein</fullName>
    </recommendedName>
</protein>
<comment type="caution">
    <text evidence="8">The sequence shown here is derived from an EMBL/GenBank/DDBJ whole genome shotgun (WGS) entry which is preliminary data.</text>
</comment>
<comment type="similarity">
    <text evidence="5">Belongs to the SAT4 family.</text>
</comment>
<dbReference type="AlphaFoldDB" id="A0A9W8YUZ9"/>
<feature type="transmembrane region" description="Helical" evidence="6">
    <location>
        <begin position="117"/>
        <end position="137"/>
    </location>
</feature>
<evidence type="ECO:0000256" key="5">
    <source>
        <dbReference type="ARBA" id="ARBA00038359"/>
    </source>
</evidence>
<feature type="transmembrane region" description="Helical" evidence="6">
    <location>
        <begin position="6"/>
        <end position="26"/>
    </location>
</feature>
<evidence type="ECO:0000256" key="2">
    <source>
        <dbReference type="ARBA" id="ARBA00022692"/>
    </source>
</evidence>
<accession>A0A9W8YUZ9</accession>
<gene>
    <name evidence="8" type="ORF">N0V93_002269</name>
</gene>
<comment type="subcellular location">
    <subcellularLocation>
        <location evidence="1">Membrane</location>
        <topology evidence="1">Multi-pass membrane protein</topology>
    </subcellularLocation>
</comment>
<feature type="transmembrane region" description="Helical" evidence="6">
    <location>
        <begin position="157"/>
        <end position="180"/>
    </location>
</feature>
<keyword evidence="2 6" id="KW-0812">Transmembrane</keyword>
<keyword evidence="9" id="KW-1185">Reference proteome</keyword>
<evidence type="ECO:0000313" key="9">
    <source>
        <dbReference type="Proteomes" id="UP001140453"/>
    </source>
</evidence>
<keyword evidence="4 6" id="KW-0472">Membrane</keyword>
<organism evidence="8 9">
    <name type="scientific">Gnomoniopsis smithogilvyi</name>
    <dbReference type="NCBI Taxonomy" id="1191159"/>
    <lineage>
        <taxon>Eukaryota</taxon>
        <taxon>Fungi</taxon>
        <taxon>Dikarya</taxon>
        <taxon>Ascomycota</taxon>
        <taxon>Pezizomycotina</taxon>
        <taxon>Sordariomycetes</taxon>
        <taxon>Sordariomycetidae</taxon>
        <taxon>Diaporthales</taxon>
        <taxon>Gnomoniaceae</taxon>
        <taxon>Gnomoniopsis</taxon>
    </lineage>
</organism>
<sequence length="262" mass="29474">MFVYVSEIIYVASLALIKASLVTMYLRIFWAYVPFKYVCYGALLFILLPSAAIIILTILSCQPIAYFWDRDIPNGKCLDVSALAYANSGFAVAQDALLIMLPIFMLWGLNMSRKKKVFIGMMFAVGSIGLLATIIRLRTLSVFGSLRDPTFDYILVVYWTTIELAAGMIASCMPSIRILLERFFKVFHLSTNRSLGSGRPIKLERQRRPTVEVIDPLQSPASIFKQDMWDVSSQKGLVIARSDLESGVDSPIKMTRYDHDVA</sequence>
<dbReference type="Pfam" id="PF20684">
    <property type="entry name" value="Fung_rhodopsin"/>
    <property type="match status" value="1"/>
</dbReference>
<reference evidence="8" key="1">
    <citation type="submission" date="2022-10" db="EMBL/GenBank/DDBJ databases">
        <title>Tapping the CABI collections for fungal endophytes: first genome assemblies for Collariella, Neodidymelliopsis, Ascochyta clinopodiicola, Didymella pomorum, Didymosphaeria variabile, Neocosmospora piperis and Neocucurbitaria cava.</title>
        <authorList>
            <person name="Hill R."/>
        </authorList>
    </citation>
    <scope>NUCLEOTIDE SEQUENCE</scope>
    <source>
        <strain evidence="8">IMI 355082</strain>
    </source>
</reference>
<keyword evidence="3 6" id="KW-1133">Transmembrane helix</keyword>
<feature type="transmembrane region" description="Helical" evidence="6">
    <location>
        <begin position="38"/>
        <end position="68"/>
    </location>
</feature>
<name>A0A9W8YUZ9_9PEZI</name>
<dbReference type="Proteomes" id="UP001140453">
    <property type="component" value="Unassembled WGS sequence"/>
</dbReference>
<dbReference type="EMBL" id="JAPEVB010000002">
    <property type="protein sequence ID" value="KAJ4393062.1"/>
    <property type="molecule type" value="Genomic_DNA"/>
</dbReference>
<dbReference type="InterPro" id="IPR052337">
    <property type="entry name" value="SAT4-like"/>
</dbReference>
<evidence type="ECO:0000256" key="4">
    <source>
        <dbReference type="ARBA" id="ARBA00023136"/>
    </source>
</evidence>
<feature type="transmembrane region" description="Helical" evidence="6">
    <location>
        <begin position="88"/>
        <end position="110"/>
    </location>
</feature>
<evidence type="ECO:0000259" key="7">
    <source>
        <dbReference type="Pfam" id="PF20684"/>
    </source>
</evidence>
<proteinExistence type="inferred from homology"/>
<evidence type="ECO:0000313" key="8">
    <source>
        <dbReference type="EMBL" id="KAJ4393062.1"/>
    </source>
</evidence>
<dbReference type="InterPro" id="IPR049326">
    <property type="entry name" value="Rhodopsin_dom_fungi"/>
</dbReference>
<evidence type="ECO:0000256" key="6">
    <source>
        <dbReference type="SAM" id="Phobius"/>
    </source>
</evidence>
<dbReference type="PANTHER" id="PTHR33048">
    <property type="entry name" value="PTH11-LIKE INTEGRAL MEMBRANE PROTEIN (AFU_ORTHOLOGUE AFUA_5G11245)"/>
    <property type="match status" value="1"/>
</dbReference>
<evidence type="ECO:0000256" key="3">
    <source>
        <dbReference type="ARBA" id="ARBA00022989"/>
    </source>
</evidence>
<evidence type="ECO:0000256" key="1">
    <source>
        <dbReference type="ARBA" id="ARBA00004141"/>
    </source>
</evidence>
<dbReference type="GO" id="GO:0016020">
    <property type="term" value="C:membrane"/>
    <property type="evidence" value="ECO:0007669"/>
    <property type="project" value="UniProtKB-SubCell"/>
</dbReference>